<dbReference type="Pfam" id="PF09749">
    <property type="entry name" value="HVSL"/>
    <property type="match status" value="1"/>
</dbReference>
<evidence type="ECO:0000313" key="9">
    <source>
        <dbReference type="Proteomes" id="UP000193920"/>
    </source>
</evidence>
<name>A0A1Y2BYJ8_9FUNG</name>
<evidence type="ECO:0000313" key="8">
    <source>
        <dbReference type="EMBL" id="ORY39754.1"/>
    </source>
</evidence>
<feature type="region of interest" description="Disordered" evidence="7">
    <location>
        <begin position="1"/>
        <end position="27"/>
    </location>
</feature>
<dbReference type="Gene3D" id="3.90.1140.10">
    <property type="entry name" value="Cyclic phosphodiesterase"/>
    <property type="match status" value="1"/>
</dbReference>
<evidence type="ECO:0000256" key="5">
    <source>
        <dbReference type="ARBA" id="ARBA00029543"/>
    </source>
</evidence>
<evidence type="ECO:0000256" key="2">
    <source>
        <dbReference type="ARBA" id="ARBA00022801"/>
    </source>
</evidence>
<keyword evidence="3" id="KW-0456">Lyase</keyword>
<reference evidence="8 9" key="1">
    <citation type="submission" date="2016-08" db="EMBL/GenBank/DDBJ databases">
        <title>A Parts List for Fungal Cellulosomes Revealed by Comparative Genomics.</title>
        <authorList>
            <consortium name="DOE Joint Genome Institute"/>
            <person name="Haitjema C.H."/>
            <person name="Gilmore S.P."/>
            <person name="Henske J.K."/>
            <person name="Solomon K.V."/>
            <person name="De Groot R."/>
            <person name="Kuo A."/>
            <person name="Mondo S.J."/>
            <person name="Salamov A.A."/>
            <person name="Labutti K."/>
            <person name="Zhao Z."/>
            <person name="Chiniquy J."/>
            <person name="Barry K."/>
            <person name="Brewer H.M."/>
            <person name="Purvine S.O."/>
            <person name="Wright A.T."/>
            <person name="Boxma B."/>
            <person name="Van Alen T."/>
            <person name="Hackstein J.H."/>
            <person name="Baker S.E."/>
            <person name="Grigoriev I.V."/>
            <person name="O'Malley M.A."/>
        </authorList>
    </citation>
    <scope>NUCLEOTIDE SEQUENCE [LARGE SCALE GENOMIC DNA]</scope>
    <source>
        <strain evidence="8 9">G1</strain>
    </source>
</reference>
<proteinExistence type="predicted"/>
<dbReference type="GO" id="GO:0034477">
    <property type="term" value="P:U6 snRNA 3'-end processing"/>
    <property type="evidence" value="ECO:0007669"/>
    <property type="project" value="InterPro"/>
</dbReference>
<evidence type="ECO:0000256" key="3">
    <source>
        <dbReference type="ARBA" id="ARBA00023239"/>
    </source>
</evidence>
<keyword evidence="9" id="KW-1185">Reference proteome</keyword>
<dbReference type="InterPro" id="IPR027521">
    <property type="entry name" value="Usb1"/>
</dbReference>
<dbReference type="Proteomes" id="UP000193920">
    <property type="component" value="Unassembled WGS sequence"/>
</dbReference>
<evidence type="ECO:0000256" key="7">
    <source>
        <dbReference type="SAM" id="MobiDB-lite"/>
    </source>
</evidence>
<keyword evidence="4" id="KW-0539">Nucleus</keyword>
<keyword evidence="1" id="KW-0540">Nuclease</keyword>
<organism evidence="8 9">
    <name type="scientific">Neocallimastix californiae</name>
    <dbReference type="NCBI Taxonomy" id="1754190"/>
    <lineage>
        <taxon>Eukaryota</taxon>
        <taxon>Fungi</taxon>
        <taxon>Fungi incertae sedis</taxon>
        <taxon>Chytridiomycota</taxon>
        <taxon>Chytridiomycota incertae sedis</taxon>
        <taxon>Neocallimastigomycetes</taxon>
        <taxon>Neocallimastigales</taxon>
        <taxon>Neocallimastigaceae</taxon>
        <taxon>Neocallimastix</taxon>
    </lineage>
</organism>
<evidence type="ECO:0000256" key="4">
    <source>
        <dbReference type="ARBA" id="ARBA00023242"/>
    </source>
</evidence>
<dbReference type="OrthoDB" id="49151at2759"/>
<accession>A0A1Y2BYJ8</accession>
<dbReference type="EMBL" id="MCOG01000130">
    <property type="protein sequence ID" value="ORY39754.1"/>
    <property type="molecule type" value="Genomic_DNA"/>
</dbReference>
<dbReference type="PANTHER" id="PTHR13522:SF3">
    <property type="entry name" value="U6 SNRNA PHOSPHODIESTERASE 1"/>
    <property type="match status" value="1"/>
</dbReference>
<evidence type="ECO:0000256" key="6">
    <source>
        <dbReference type="ARBA" id="ARBA00030030"/>
    </source>
</evidence>
<protein>
    <recommendedName>
        <fullName evidence="5">U6 snRNA phosphodiesterase 1</fullName>
    </recommendedName>
    <alternativeName>
        <fullName evidence="6">3'-5' RNA exonuclease USB1</fullName>
    </alternativeName>
</protein>
<dbReference type="GO" id="GO:0005634">
    <property type="term" value="C:nucleus"/>
    <property type="evidence" value="ECO:0007669"/>
    <property type="project" value="TreeGrafter"/>
</dbReference>
<keyword evidence="2" id="KW-0378">Hydrolase</keyword>
<feature type="compositionally biased region" description="Low complexity" evidence="7">
    <location>
        <begin position="1"/>
        <end position="22"/>
    </location>
</feature>
<dbReference type="GO" id="GO:0000175">
    <property type="term" value="F:3'-5'-RNA exonuclease activity"/>
    <property type="evidence" value="ECO:0007669"/>
    <property type="project" value="TreeGrafter"/>
</dbReference>
<gene>
    <name evidence="8" type="ORF">LY90DRAFT_672312</name>
</gene>
<comment type="caution">
    <text evidence="8">The sequence shown here is derived from an EMBL/GenBank/DDBJ whole genome shotgun (WGS) entry which is preliminary data.</text>
</comment>
<dbReference type="PANTHER" id="PTHR13522">
    <property type="entry name" value="U6 SNRNA PHOSPHODIESTERASE 1"/>
    <property type="match status" value="1"/>
</dbReference>
<dbReference type="GO" id="GO:0016829">
    <property type="term" value="F:lyase activity"/>
    <property type="evidence" value="ECO:0007669"/>
    <property type="project" value="UniProtKB-KW"/>
</dbReference>
<sequence length="279" mass="32935">MKLSLVDYSSSSSEDNLESNNNHKNIDKITLENSKNYNKNKKRKLGIYENNTIQSIKKKRPPIPNDVLSLYGDESYIIDKTKPSRAPIEKPIEGNWPTYIFIIVKFSNEILDVIQEMNKNLEKLNSKIHTFDYYKKEIHISLSRTIFLKYFQHERFSDLFFEKLSNITSFYLSFDNFQSYINDDKTRSFFGLNVGTGYENLYNIMKIIDDIVISFHQKPFYTPPQYHASIAWAEDKAIINETIIKKFKQKYLNQIINKLILVKEIHLKIGYKLKIINLS</sequence>
<evidence type="ECO:0000256" key="1">
    <source>
        <dbReference type="ARBA" id="ARBA00022722"/>
    </source>
</evidence>
<dbReference type="STRING" id="1754190.A0A1Y2BYJ8"/>
<dbReference type="AlphaFoldDB" id="A0A1Y2BYJ8"/>